<sequence length="178" mass="19269">MAFNRAGKLKAETPRLRQNLIHGLVQERRIPLDYAIPADDSRSTPYHQAHNGDDGAATDTWLKDAALLDATKKRLQYSCTLLIDTLSEYSECLKTGRTRRLRWTSTRLPSGSDGQVHTDVTILASFLRTVGGCAPTEHKYAAVHINRGTAAASIAIPHATSALGGALIAPPAHCSDQV</sequence>
<protein>
    <submittedName>
        <fullName evidence="1">Uncharacterized protein</fullName>
    </submittedName>
</protein>
<keyword evidence="2" id="KW-1185">Reference proteome</keyword>
<reference evidence="1" key="1">
    <citation type="submission" date="2022-01" db="EMBL/GenBank/DDBJ databases">
        <title>Comparative genomics reveals a dynamic genome evolution in the ectomycorrhizal milk-cap (Lactarius) mushrooms.</title>
        <authorList>
            <consortium name="DOE Joint Genome Institute"/>
            <person name="Lebreton A."/>
            <person name="Tang N."/>
            <person name="Kuo A."/>
            <person name="LaButti K."/>
            <person name="Drula E."/>
            <person name="Barry K."/>
            <person name="Clum A."/>
            <person name="Lipzen A."/>
            <person name="Mousain D."/>
            <person name="Ng V."/>
            <person name="Wang R."/>
            <person name="Wang X."/>
            <person name="Dai Y."/>
            <person name="Henrissat B."/>
            <person name="Grigoriev I.V."/>
            <person name="Guerin-Laguette A."/>
            <person name="Yu F."/>
            <person name="Martin F.M."/>
        </authorList>
    </citation>
    <scope>NUCLEOTIDE SEQUENCE</scope>
    <source>
        <strain evidence="1">QP</strain>
    </source>
</reference>
<accession>A0AAD4LPA5</accession>
<gene>
    <name evidence="1" type="ORF">EDB92DRAFT_1942889</name>
</gene>
<evidence type="ECO:0000313" key="2">
    <source>
        <dbReference type="Proteomes" id="UP001201163"/>
    </source>
</evidence>
<dbReference type="Proteomes" id="UP001201163">
    <property type="component" value="Unassembled WGS sequence"/>
</dbReference>
<comment type="caution">
    <text evidence="1">The sequence shown here is derived from an EMBL/GenBank/DDBJ whole genome shotgun (WGS) entry which is preliminary data.</text>
</comment>
<dbReference type="AlphaFoldDB" id="A0AAD4LPA5"/>
<proteinExistence type="predicted"/>
<dbReference type="EMBL" id="JAKELL010000010">
    <property type="protein sequence ID" value="KAH8995983.1"/>
    <property type="molecule type" value="Genomic_DNA"/>
</dbReference>
<evidence type="ECO:0000313" key="1">
    <source>
        <dbReference type="EMBL" id="KAH8995983.1"/>
    </source>
</evidence>
<name>A0AAD4LPA5_9AGAM</name>
<organism evidence="1 2">
    <name type="scientific">Lactarius akahatsu</name>
    <dbReference type="NCBI Taxonomy" id="416441"/>
    <lineage>
        <taxon>Eukaryota</taxon>
        <taxon>Fungi</taxon>
        <taxon>Dikarya</taxon>
        <taxon>Basidiomycota</taxon>
        <taxon>Agaricomycotina</taxon>
        <taxon>Agaricomycetes</taxon>
        <taxon>Russulales</taxon>
        <taxon>Russulaceae</taxon>
        <taxon>Lactarius</taxon>
    </lineage>
</organism>